<keyword evidence="4" id="KW-0676">Redox-active center</keyword>
<evidence type="ECO:0000313" key="8">
    <source>
        <dbReference type="Proteomes" id="UP000037035"/>
    </source>
</evidence>
<dbReference type="Pfam" id="PF00462">
    <property type="entry name" value="Glutaredoxin"/>
    <property type="match status" value="1"/>
</dbReference>
<dbReference type="Gene3D" id="3.40.30.10">
    <property type="entry name" value="Glutaredoxin"/>
    <property type="match status" value="1"/>
</dbReference>
<dbReference type="CDD" id="cd03419">
    <property type="entry name" value="GRX_GRXh_1_2_like"/>
    <property type="match status" value="1"/>
</dbReference>
<feature type="domain" description="Glutaredoxin" evidence="6">
    <location>
        <begin position="25"/>
        <end position="87"/>
    </location>
</feature>
<comment type="caution">
    <text evidence="7">The sequence shown here is derived from an EMBL/GenBank/DDBJ whole genome shotgun (WGS) entry which is preliminary data.</text>
</comment>
<keyword evidence="5" id="KW-0732">Signal</keyword>
<evidence type="ECO:0000256" key="1">
    <source>
        <dbReference type="ARBA" id="ARBA00022448"/>
    </source>
</evidence>
<evidence type="ECO:0000256" key="3">
    <source>
        <dbReference type="ARBA" id="ARBA00023157"/>
    </source>
</evidence>
<evidence type="ECO:0000256" key="4">
    <source>
        <dbReference type="ARBA" id="ARBA00023284"/>
    </source>
</evidence>
<dbReference type="PROSITE" id="PS51354">
    <property type="entry name" value="GLUTAREDOXIN_2"/>
    <property type="match status" value="1"/>
</dbReference>
<evidence type="ECO:0000313" key="7">
    <source>
        <dbReference type="EMBL" id="KNZ44221.1"/>
    </source>
</evidence>
<evidence type="ECO:0000259" key="6">
    <source>
        <dbReference type="Pfam" id="PF00462"/>
    </source>
</evidence>
<sequence>MCVPLAHLTAHPPNHLLWLLGYSAVVVFSKSTCPYCVKAIQTLKDLGQSPKVVELDEVTEGGAQHEYLKKKTGQRTVPAIFIKTQFIGGNSDLQALHAKNQLKPLL</sequence>
<dbReference type="InterPro" id="IPR002109">
    <property type="entry name" value="Glutaredoxin"/>
</dbReference>
<feature type="signal peptide" evidence="5">
    <location>
        <begin position="1"/>
        <end position="29"/>
    </location>
</feature>
<accession>A0A0L6U6T3</accession>
<organism evidence="7 8">
    <name type="scientific">Puccinia sorghi</name>
    <dbReference type="NCBI Taxonomy" id="27349"/>
    <lineage>
        <taxon>Eukaryota</taxon>
        <taxon>Fungi</taxon>
        <taxon>Dikarya</taxon>
        <taxon>Basidiomycota</taxon>
        <taxon>Pucciniomycotina</taxon>
        <taxon>Pucciniomycetes</taxon>
        <taxon>Pucciniales</taxon>
        <taxon>Pucciniaceae</taxon>
        <taxon>Puccinia</taxon>
    </lineage>
</organism>
<dbReference type="PROSITE" id="PS00195">
    <property type="entry name" value="GLUTAREDOXIN_1"/>
    <property type="match status" value="1"/>
</dbReference>
<dbReference type="GO" id="GO:0015038">
    <property type="term" value="F:glutathione disulfide oxidoreductase activity"/>
    <property type="evidence" value="ECO:0007669"/>
    <property type="project" value="TreeGrafter"/>
</dbReference>
<gene>
    <name evidence="7" type="ORF">VP01_93g7</name>
</gene>
<proteinExistence type="predicted"/>
<dbReference type="EMBL" id="LAVV01015049">
    <property type="protein sequence ID" value="KNZ44221.1"/>
    <property type="molecule type" value="Genomic_DNA"/>
</dbReference>
<dbReference type="InterPro" id="IPR011767">
    <property type="entry name" value="GLR_AS"/>
</dbReference>
<dbReference type="NCBIfam" id="TIGR02180">
    <property type="entry name" value="GRX_euk"/>
    <property type="match status" value="1"/>
</dbReference>
<dbReference type="VEuPathDB" id="FungiDB:VP01_93g7"/>
<evidence type="ECO:0000256" key="5">
    <source>
        <dbReference type="SAM" id="SignalP"/>
    </source>
</evidence>
<feature type="chain" id="PRO_5005567278" evidence="5">
    <location>
        <begin position="30"/>
        <end position="106"/>
    </location>
</feature>
<dbReference type="PRINTS" id="PR00160">
    <property type="entry name" value="GLUTAREDOXIN"/>
</dbReference>
<protein>
    <submittedName>
        <fullName evidence="7">Glutaredoxin</fullName>
    </submittedName>
</protein>
<dbReference type="AlphaFoldDB" id="A0A0L6U6T3"/>
<dbReference type="PANTHER" id="PTHR45694">
    <property type="entry name" value="GLUTAREDOXIN 2"/>
    <property type="match status" value="1"/>
</dbReference>
<dbReference type="InterPro" id="IPR036249">
    <property type="entry name" value="Thioredoxin-like_sf"/>
</dbReference>
<dbReference type="STRING" id="27349.A0A0L6U6T3"/>
<keyword evidence="8" id="KW-1185">Reference proteome</keyword>
<dbReference type="GO" id="GO:0005634">
    <property type="term" value="C:nucleus"/>
    <property type="evidence" value="ECO:0007669"/>
    <property type="project" value="TreeGrafter"/>
</dbReference>
<dbReference type="PANTHER" id="PTHR45694:SF18">
    <property type="entry name" value="GLUTAREDOXIN-1-RELATED"/>
    <property type="match status" value="1"/>
</dbReference>
<dbReference type="OrthoDB" id="418495at2759"/>
<dbReference type="InterPro" id="IPR011899">
    <property type="entry name" value="Glutaredoxin_euk/vir"/>
</dbReference>
<evidence type="ECO:0000256" key="2">
    <source>
        <dbReference type="ARBA" id="ARBA00022982"/>
    </source>
</evidence>
<dbReference type="SUPFAM" id="SSF52833">
    <property type="entry name" value="Thioredoxin-like"/>
    <property type="match status" value="1"/>
</dbReference>
<dbReference type="GO" id="GO:0034599">
    <property type="term" value="P:cellular response to oxidative stress"/>
    <property type="evidence" value="ECO:0007669"/>
    <property type="project" value="TreeGrafter"/>
</dbReference>
<dbReference type="InterPro" id="IPR014025">
    <property type="entry name" value="Glutaredoxin_subgr"/>
</dbReference>
<keyword evidence="3" id="KW-1015">Disulfide bond</keyword>
<keyword evidence="1" id="KW-0813">Transport</keyword>
<keyword evidence="2" id="KW-0249">Electron transport</keyword>
<dbReference type="GO" id="GO:0005737">
    <property type="term" value="C:cytoplasm"/>
    <property type="evidence" value="ECO:0007669"/>
    <property type="project" value="TreeGrafter"/>
</dbReference>
<reference evidence="7 8" key="1">
    <citation type="submission" date="2015-08" db="EMBL/GenBank/DDBJ databases">
        <title>Next Generation Sequencing and Analysis of the Genome of Puccinia sorghi L Schw, the Causal Agent of Maize Common Rust.</title>
        <authorList>
            <person name="Rochi L."/>
            <person name="Burguener G."/>
            <person name="Darino M."/>
            <person name="Turjanski A."/>
            <person name="Kreff E."/>
            <person name="Dieguez M.J."/>
            <person name="Sacco F."/>
        </authorList>
    </citation>
    <scope>NUCLEOTIDE SEQUENCE [LARGE SCALE GENOMIC DNA]</scope>
    <source>
        <strain evidence="7 8">RO10H11247</strain>
    </source>
</reference>
<name>A0A0L6U6T3_9BASI</name>
<dbReference type="Proteomes" id="UP000037035">
    <property type="component" value="Unassembled WGS sequence"/>
</dbReference>